<dbReference type="RefSeq" id="XP_056763758.1">
    <property type="nucleotide sequence ID" value="XM_056910932.1"/>
</dbReference>
<accession>A0AAD6C3Q1</accession>
<evidence type="ECO:0000256" key="1">
    <source>
        <dbReference type="SAM" id="MobiDB-lite"/>
    </source>
</evidence>
<comment type="caution">
    <text evidence="2">The sequence shown here is derived from an EMBL/GenBank/DDBJ whole genome shotgun (WGS) entry which is preliminary data.</text>
</comment>
<sequence>MLWLAVEPTAFLSALSDLHHLSFSTPIQTAFENNTFCSLDSSGLCMDLPVIRPGESPVLQPLWQFAHAQAIALIVVATSNCNVNNVANVHSAAGVNNSSHELWFGSSHLYRSSSPQQSGPDTSTHHPNRRSNAPNPTSHRAFLPSRAPNNTLASLQSEERALRARKNNIASFGYSWIRPAGCVRTMLGMKEEEAEREEALAALAAEQEAAAAGGLDPDDGGMTMGEEGEEEEGMERDLDDDILEAEEGLVEEGEEGLEEDGLGDEEGYMERDLDDDIPEGYPDDDYGDTSGLYEEEVDEDFDNQPDLDADIPEAMGSEDLSRDLDDDIPDAAEDGSEQEGEWQHTDTEDELDVDEEEEDHDHGSIRRPRMENFRTSTPNSRGLPPPPFMQRDVHGETEAQRRFINRWSGGGDAFDSSSMMFEEDDLRASITSQSSRRSGLGRHYPRRVGGPRDSLN</sequence>
<proteinExistence type="predicted"/>
<feature type="compositionally biased region" description="Basic and acidic residues" evidence="1">
    <location>
        <begin position="360"/>
        <end position="372"/>
    </location>
</feature>
<dbReference type="GO" id="GO:0005680">
    <property type="term" value="C:anaphase-promoting complex"/>
    <property type="evidence" value="ECO:0007669"/>
    <property type="project" value="InterPro"/>
</dbReference>
<feature type="region of interest" description="Disordered" evidence="1">
    <location>
        <begin position="249"/>
        <end position="391"/>
    </location>
</feature>
<keyword evidence="3" id="KW-1185">Reference proteome</keyword>
<reference evidence="2" key="2">
    <citation type="journal article" date="2023" name="IMA Fungus">
        <title>Comparative genomic study of the Penicillium genus elucidates a diverse pangenome and 15 lateral gene transfer events.</title>
        <authorList>
            <person name="Petersen C."/>
            <person name="Sorensen T."/>
            <person name="Nielsen M.R."/>
            <person name="Sondergaard T.E."/>
            <person name="Sorensen J.L."/>
            <person name="Fitzpatrick D.A."/>
            <person name="Frisvad J.C."/>
            <person name="Nielsen K.L."/>
        </authorList>
    </citation>
    <scope>NUCLEOTIDE SEQUENCE</scope>
    <source>
        <strain evidence="2">IBT 16125</strain>
    </source>
</reference>
<feature type="region of interest" description="Disordered" evidence="1">
    <location>
        <begin position="212"/>
        <end position="236"/>
    </location>
</feature>
<dbReference type="AlphaFoldDB" id="A0AAD6C3Q1"/>
<feature type="compositionally biased region" description="Acidic residues" evidence="1">
    <location>
        <begin position="324"/>
        <end position="340"/>
    </location>
</feature>
<dbReference type="Proteomes" id="UP001213681">
    <property type="component" value="Unassembled WGS sequence"/>
</dbReference>
<feature type="compositionally biased region" description="Acidic residues" evidence="1">
    <location>
        <begin position="249"/>
        <end position="311"/>
    </location>
</feature>
<evidence type="ECO:0000313" key="3">
    <source>
        <dbReference type="Proteomes" id="UP001213681"/>
    </source>
</evidence>
<evidence type="ECO:0000313" key="2">
    <source>
        <dbReference type="EMBL" id="KAJ5443678.1"/>
    </source>
</evidence>
<feature type="compositionally biased region" description="Polar residues" evidence="1">
    <location>
        <begin position="110"/>
        <end position="122"/>
    </location>
</feature>
<dbReference type="GO" id="GO:0031145">
    <property type="term" value="P:anaphase-promoting complex-dependent catabolic process"/>
    <property type="evidence" value="ECO:0007669"/>
    <property type="project" value="InterPro"/>
</dbReference>
<name>A0AAD6C3Q1_9EURO</name>
<feature type="compositionally biased region" description="Low complexity" evidence="1">
    <location>
        <begin position="212"/>
        <end position="225"/>
    </location>
</feature>
<dbReference type="InterPro" id="IPR008402">
    <property type="entry name" value="APC_su15/mnd2"/>
</dbReference>
<gene>
    <name evidence="2" type="ORF">N7458_007550</name>
</gene>
<protein>
    <recommendedName>
        <fullName evidence="4">Anaphase-promoting complex, subunit 15/MND2</fullName>
    </recommendedName>
</protein>
<organism evidence="2 3">
    <name type="scientific">Penicillium daleae</name>
    <dbReference type="NCBI Taxonomy" id="63821"/>
    <lineage>
        <taxon>Eukaryota</taxon>
        <taxon>Fungi</taxon>
        <taxon>Dikarya</taxon>
        <taxon>Ascomycota</taxon>
        <taxon>Pezizomycotina</taxon>
        <taxon>Eurotiomycetes</taxon>
        <taxon>Eurotiomycetidae</taxon>
        <taxon>Eurotiales</taxon>
        <taxon>Aspergillaceae</taxon>
        <taxon>Penicillium</taxon>
    </lineage>
</organism>
<feature type="compositionally biased region" description="Acidic residues" evidence="1">
    <location>
        <begin position="347"/>
        <end position="359"/>
    </location>
</feature>
<dbReference type="GeneID" id="81601175"/>
<feature type="region of interest" description="Disordered" evidence="1">
    <location>
        <begin position="110"/>
        <end position="150"/>
    </location>
</feature>
<dbReference type="Pfam" id="PF05841">
    <property type="entry name" value="Apc15p"/>
    <property type="match status" value="1"/>
</dbReference>
<feature type="compositionally biased region" description="Acidic residues" evidence="1">
    <location>
        <begin position="226"/>
        <end position="236"/>
    </location>
</feature>
<evidence type="ECO:0008006" key="4">
    <source>
        <dbReference type="Google" id="ProtNLM"/>
    </source>
</evidence>
<reference evidence="2" key="1">
    <citation type="submission" date="2022-12" db="EMBL/GenBank/DDBJ databases">
        <authorList>
            <person name="Petersen C."/>
        </authorList>
    </citation>
    <scope>NUCLEOTIDE SEQUENCE</scope>
    <source>
        <strain evidence="2">IBT 16125</strain>
    </source>
</reference>
<dbReference type="EMBL" id="JAPVEA010000007">
    <property type="protein sequence ID" value="KAJ5443678.1"/>
    <property type="molecule type" value="Genomic_DNA"/>
</dbReference>
<feature type="region of interest" description="Disordered" evidence="1">
    <location>
        <begin position="425"/>
        <end position="456"/>
    </location>
</feature>